<name>A0A914LIX4_MELIC</name>
<comment type="similarity">
    <text evidence="1">Belongs to the argonaute family.</text>
</comment>
<dbReference type="InterPro" id="IPR012337">
    <property type="entry name" value="RNaseH-like_sf"/>
</dbReference>
<feature type="transmembrane region" description="Helical" evidence="3">
    <location>
        <begin position="245"/>
        <end position="265"/>
    </location>
</feature>
<evidence type="ECO:0000256" key="2">
    <source>
        <dbReference type="SAM" id="MobiDB-lite"/>
    </source>
</evidence>
<evidence type="ECO:0000259" key="4">
    <source>
        <dbReference type="PROSITE" id="PS50821"/>
    </source>
</evidence>
<dbReference type="CDD" id="cd02846">
    <property type="entry name" value="PAZ_argonaute_like"/>
    <property type="match status" value="1"/>
</dbReference>
<dbReference type="Gene3D" id="3.40.50.2300">
    <property type="match status" value="1"/>
</dbReference>
<keyword evidence="6" id="KW-1185">Reference proteome</keyword>
<feature type="domain" description="PAZ" evidence="4">
    <location>
        <begin position="341"/>
        <end position="449"/>
    </location>
</feature>
<keyword evidence="3" id="KW-0472">Membrane</keyword>
<protein>
    <submittedName>
        <fullName evidence="7">Uncharacterized protein</fullName>
    </submittedName>
</protein>
<keyword evidence="3" id="KW-0812">Transmembrane</keyword>
<organism evidence="6 7">
    <name type="scientific">Meloidogyne incognita</name>
    <name type="common">Southern root-knot nematode worm</name>
    <name type="synonym">Oxyuris incognita</name>
    <dbReference type="NCBI Taxonomy" id="6306"/>
    <lineage>
        <taxon>Eukaryota</taxon>
        <taxon>Metazoa</taxon>
        <taxon>Ecdysozoa</taxon>
        <taxon>Nematoda</taxon>
        <taxon>Chromadorea</taxon>
        <taxon>Rhabditida</taxon>
        <taxon>Tylenchina</taxon>
        <taxon>Tylenchomorpha</taxon>
        <taxon>Tylenchoidea</taxon>
        <taxon>Meloidogynidae</taxon>
        <taxon>Meloidogyninae</taxon>
        <taxon>Meloidogyne</taxon>
        <taxon>Meloidogyne incognita group</taxon>
    </lineage>
</organism>
<dbReference type="PROSITE" id="PS50821">
    <property type="entry name" value="PAZ"/>
    <property type="match status" value="1"/>
</dbReference>
<dbReference type="WBParaSite" id="Minc3s00555g14227">
    <property type="protein sequence ID" value="Minc3s00555g14227"/>
    <property type="gene ID" value="Minc3s00555g14227"/>
</dbReference>
<dbReference type="InterPro" id="IPR036085">
    <property type="entry name" value="PAZ_dom_sf"/>
</dbReference>
<dbReference type="InterPro" id="IPR003100">
    <property type="entry name" value="PAZ_dom"/>
</dbReference>
<sequence>MSTFQPRKATSIIQDAEQALELANLQVGSTLLAEKKQPGTIDVGHRQKVVTNVYLLEMSKTKDLFRYEVNVSGVRQRESNLTTRSSSDYRNALLRLQCYSVLRAFKIKHASYLSNERLYYDCGSFLISTFDLKVPVLGIEELFTLEQIKQHSPLFFDNGFDSFKLKILPVHDTKKLLKLTDFSHVTNDAANIDRTTQQFLDIATSQDVFDDPFDALLTIAPRNPIPLCLCGCILKNLKLKNMYKLTLSVFSLFFIHFFSSLYIHFSASDFYLLNPSSFGFTDQDCPVFSSNGSFLGIGMRKGIRTVENASSENQMSEAIVASVKKTPFHCVQMVSEKLKLLGTQFASRMKDTDWIRERVEGSLRGLFVATNHSEKRRIFEIYGLSATNLHTEFIQREGNTRISLFEYYTQQYAIDFEFPEWPLLINKYSIGPNNYGFRYFPMEVCSILDNQRVNSDQQDGQMIGEMIRKTAIPPAELKKQNALLKNSLHLDGSEYLNGLGIKCHKDPIEVVSRVLSPPELEFASRAKLVPKLPRCSWSDCNEYFFPATCNKWVALALFGAQQDAINMEQWTDFVKRFRSALSKNRMQFAEPQILVRQVTGADLKLIIQGYYEQGYEYILIAHPDGADQVHHAMKYIEQKTEVVTQGVKISTVKNVIFKDRIQTLANIIHKTNVKMGGLNYTVSISPQSDLLPIFGDSTLIVGIGSNHPGGGLAMRPGAVQTTAMGTESDKNGNGKNGNGANGNSNEHVQRITVPSVVGFSANIGKNNHFEFVGDYCYQEANRDEKVSIIANIIKRCIAQFETFNNRFPTRLILYRDGSGEGSFQKILKYEVPLIHNAFNEHGISAKITLIVVNKMQFVRLYAKNIDERAKSPEQNILPGTVVDKDIVHPLWTEFYLNSHVALQGTSKTPRYNVLVDENNFSMDTLQLMTHSLCFGHQIVYSPTSLPTPVMVALEYAKRGRNNYNYWSNSGSGGNLNGGNNGANLQDHKQLTETLSYEKSVFLKHMRVNA</sequence>
<dbReference type="InterPro" id="IPR003165">
    <property type="entry name" value="Piwi"/>
</dbReference>
<reference evidence="7" key="1">
    <citation type="submission" date="2022-11" db="UniProtKB">
        <authorList>
            <consortium name="WormBaseParasite"/>
        </authorList>
    </citation>
    <scope>IDENTIFICATION</scope>
</reference>
<dbReference type="SMART" id="SM00949">
    <property type="entry name" value="PAZ"/>
    <property type="match status" value="1"/>
</dbReference>
<evidence type="ECO:0000313" key="7">
    <source>
        <dbReference type="WBParaSite" id="Minc3s00555g14227"/>
    </source>
</evidence>
<dbReference type="Proteomes" id="UP000887563">
    <property type="component" value="Unplaced"/>
</dbReference>
<evidence type="ECO:0000256" key="3">
    <source>
        <dbReference type="SAM" id="Phobius"/>
    </source>
</evidence>
<dbReference type="SUPFAM" id="SSF53098">
    <property type="entry name" value="Ribonuclease H-like"/>
    <property type="match status" value="1"/>
</dbReference>
<dbReference type="Gene3D" id="2.170.260.10">
    <property type="entry name" value="paz domain"/>
    <property type="match status" value="1"/>
</dbReference>
<dbReference type="SMART" id="SM00950">
    <property type="entry name" value="Piwi"/>
    <property type="match status" value="1"/>
</dbReference>
<dbReference type="SUPFAM" id="SSF101690">
    <property type="entry name" value="PAZ domain"/>
    <property type="match status" value="1"/>
</dbReference>
<accession>A0A914LIX4</accession>
<dbReference type="Gene3D" id="3.30.420.10">
    <property type="entry name" value="Ribonuclease H-like superfamily/Ribonuclease H"/>
    <property type="match status" value="1"/>
</dbReference>
<proteinExistence type="inferred from homology"/>
<dbReference type="Pfam" id="PF02171">
    <property type="entry name" value="Piwi"/>
    <property type="match status" value="1"/>
</dbReference>
<keyword evidence="3" id="KW-1133">Transmembrane helix</keyword>
<feature type="domain" description="Piwi" evidence="5">
    <location>
        <begin position="642"/>
        <end position="964"/>
    </location>
</feature>
<dbReference type="AlphaFoldDB" id="A0A914LIX4"/>
<evidence type="ECO:0000259" key="5">
    <source>
        <dbReference type="PROSITE" id="PS50822"/>
    </source>
</evidence>
<dbReference type="PANTHER" id="PTHR22891">
    <property type="entry name" value="EUKARYOTIC TRANSLATION INITIATION FACTOR 2C"/>
    <property type="match status" value="1"/>
</dbReference>
<dbReference type="PROSITE" id="PS50822">
    <property type="entry name" value="PIWI"/>
    <property type="match status" value="1"/>
</dbReference>
<evidence type="ECO:0000313" key="6">
    <source>
        <dbReference type="Proteomes" id="UP000887563"/>
    </source>
</evidence>
<dbReference type="Pfam" id="PF02170">
    <property type="entry name" value="PAZ"/>
    <property type="match status" value="1"/>
</dbReference>
<feature type="region of interest" description="Disordered" evidence="2">
    <location>
        <begin position="723"/>
        <end position="747"/>
    </location>
</feature>
<dbReference type="InterPro" id="IPR036397">
    <property type="entry name" value="RNaseH_sf"/>
</dbReference>
<evidence type="ECO:0000256" key="1">
    <source>
        <dbReference type="RuleBase" id="RU361178"/>
    </source>
</evidence>
<dbReference type="GO" id="GO:0003723">
    <property type="term" value="F:RNA binding"/>
    <property type="evidence" value="ECO:0007669"/>
    <property type="project" value="InterPro"/>
</dbReference>